<evidence type="ECO:0000259" key="4">
    <source>
        <dbReference type="PROSITE" id="PS50001"/>
    </source>
</evidence>
<keyword evidence="5" id="KW-1185">Reference proteome</keyword>
<dbReference type="PRINTS" id="PR00401">
    <property type="entry name" value="SH2DOMAIN"/>
</dbReference>
<feature type="region of interest" description="Disordered" evidence="3">
    <location>
        <begin position="140"/>
        <end position="202"/>
    </location>
</feature>
<name>A0A6J2W3I5_CHACN</name>
<dbReference type="Pfam" id="PF00017">
    <property type="entry name" value="SH2"/>
    <property type="match status" value="1"/>
</dbReference>
<protein>
    <submittedName>
        <fullName evidence="6">Hematopoietic SH2 domain-containing protein homolog</fullName>
    </submittedName>
</protein>
<reference evidence="6" key="1">
    <citation type="submission" date="2025-08" db="UniProtKB">
        <authorList>
            <consortium name="RefSeq"/>
        </authorList>
    </citation>
    <scope>IDENTIFICATION</scope>
</reference>
<dbReference type="RefSeq" id="XP_030639920.1">
    <property type="nucleotide sequence ID" value="XM_030784060.1"/>
</dbReference>
<dbReference type="SMART" id="SM00252">
    <property type="entry name" value="SH2"/>
    <property type="match status" value="1"/>
</dbReference>
<dbReference type="GeneID" id="115820465"/>
<evidence type="ECO:0000313" key="5">
    <source>
        <dbReference type="Proteomes" id="UP000504632"/>
    </source>
</evidence>
<feature type="domain" description="SH2" evidence="4">
    <location>
        <begin position="33"/>
        <end position="110"/>
    </location>
</feature>
<organism evidence="5 6">
    <name type="scientific">Chanos chanos</name>
    <name type="common">Milkfish</name>
    <name type="synonym">Mugil chanos</name>
    <dbReference type="NCBI Taxonomy" id="29144"/>
    <lineage>
        <taxon>Eukaryota</taxon>
        <taxon>Metazoa</taxon>
        <taxon>Chordata</taxon>
        <taxon>Craniata</taxon>
        <taxon>Vertebrata</taxon>
        <taxon>Euteleostomi</taxon>
        <taxon>Actinopterygii</taxon>
        <taxon>Neopterygii</taxon>
        <taxon>Teleostei</taxon>
        <taxon>Ostariophysi</taxon>
        <taxon>Gonorynchiformes</taxon>
        <taxon>Chanidae</taxon>
        <taxon>Chanos</taxon>
    </lineage>
</organism>
<gene>
    <name evidence="6" type="primary">hsh2d</name>
</gene>
<dbReference type="GO" id="GO:0005737">
    <property type="term" value="C:cytoplasm"/>
    <property type="evidence" value="ECO:0007669"/>
    <property type="project" value="TreeGrafter"/>
</dbReference>
<dbReference type="SUPFAM" id="SSF55550">
    <property type="entry name" value="SH2 domain"/>
    <property type="match status" value="1"/>
</dbReference>
<evidence type="ECO:0000256" key="2">
    <source>
        <dbReference type="PROSITE-ProRule" id="PRU00191"/>
    </source>
</evidence>
<feature type="compositionally biased region" description="Pro residues" evidence="3">
    <location>
        <begin position="143"/>
        <end position="160"/>
    </location>
</feature>
<accession>A0A6J2W3I5</accession>
<feature type="compositionally biased region" description="Basic and acidic residues" evidence="3">
    <location>
        <begin position="258"/>
        <end position="271"/>
    </location>
</feature>
<evidence type="ECO:0000313" key="6">
    <source>
        <dbReference type="RefSeq" id="XP_030639920.1"/>
    </source>
</evidence>
<evidence type="ECO:0000256" key="3">
    <source>
        <dbReference type="SAM" id="MobiDB-lite"/>
    </source>
</evidence>
<proteinExistence type="predicted"/>
<dbReference type="PROSITE" id="PS50001">
    <property type="entry name" value="SH2"/>
    <property type="match status" value="1"/>
</dbReference>
<feature type="region of interest" description="Disordered" evidence="3">
    <location>
        <begin position="330"/>
        <end position="405"/>
    </location>
</feature>
<feature type="compositionally biased region" description="Basic and acidic residues" evidence="3">
    <location>
        <begin position="361"/>
        <end position="374"/>
    </location>
</feature>
<dbReference type="PANTHER" id="PTHR14388">
    <property type="entry name" value="T CELL-SPECIFIC ADAPTER PROTEIN TSAD"/>
    <property type="match status" value="1"/>
</dbReference>
<feature type="region of interest" description="Disordered" evidence="3">
    <location>
        <begin position="229"/>
        <end position="303"/>
    </location>
</feature>
<dbReference type="AlphaFoldDB" id="A0A6J2W3I5"/>
<keyword evidence="1 2" id="KW-0727">SH2 domain</keyword>
<dbReference type="InterPro" id="IPR000980">
    <property type="entry name" value="SH2"/>
</dbReference>
<dbReference type="PANTHER" id="PTHR14388:SF3">
    <property type="entry name" value="HEMATOPOIETIC SH2 DOMAIN-CONTAINING PROTEIN"/>
    <property type="match status" value="1"/>
</dbReference>
<dbReference type="Proteomes" id="UP000504632">
    <property type="component" value="Chromosome 9"/>
</dbReference>
<dbReference type="InParanoid" id="A0A6J2W3I5"/>
<dbReference type="FunCoup" id="A0A6J2W3I5">
    <property type="interactions" value="658"/>
</dbReference>
<evidence type="ECO:0000256" key="1">
    <source>
        <dbReference type="ARBA" id="ARBA00022999"/>
    </source>
</evidence>
<feature type="compositionally biased region" description="Polar residues" evidence="3">
    <location>
        <begin position="278"/>
        <end position="303"/>
    </location>
</feature>
<dbReference type="InterPro" id="IPR036860">
    <property type="entry name" value="SH2_dom_sf"/>
</dbReference>
<sequence>MEGTSPPENNNVVAWFTEFQWNLILKNGIIPEWFHGIISRKTSEEMLLTKPVGYFLIRVSESRTGYTLSYRAEDRCRHFMIDALSDNQYVIVGENRRHQSLHDLVAYHRRFPIIPFTELLTVACGQISKDSTDYAELMFTKARPPPPGLEPYPSNSPQPLQPHQFHPNSKGNTPPPLPVRNLSPEPAVSSPKVRNVSAPGTNPAPRLYPCLETELGALPLQNTVNPARPVPKPHLQCSASSVPMGAPPQIPARSCVTPKKDQSPSRVDRQQRPVQPCTDKTVSSSGTHCEDQGNLQPRKQDMKSSAVTGLINLKKKFHKKTNLSEEHTYAEISGEGDTSRPGAAAVEGRATNTENEYQEIPGEKPVAESQRKFSPDVIVNGQGKGTSLPMEYLQPPPYAPGYCGN</sequence>
<dbReference type="CTD" id="84941"/>
<dbReference type="Gene3D" id="3.30.505.10">
    <property type="entry name" value="SH2 domain"/>
    <property type="match status" value="1"/>
</dbReference>
<dbReference type="OrthoDB" id="67310at2759"/>